<dbReference type="RefSeq" id="WP_077862583.1">
    <property type="nucleotide sequence ID" value="NZ_CP040408.1"/>
</dbReference>
<dbReference type="CDD" id="cd01876">
    <property type="entry name" value="YihA_EngB"/>
    <property type="match status" value="1"/>
</dbReference>
<evidence type="ECO:0000256" key="6">
    <source>
        <dbReference type="ARBA" id="ARBA00022842"/>
    </source>
</evidence>
<comment type="cofactor">
    <cofactor evidence="1">
        <name>Mg(2+)</name>
        <dbReference type="ChEBI" id="CHEBI:18420"/>
    </cofactor>
</comment>
<dbReference type="NCBIfam" id="TIGR03598">
    <property type="entry name" value="GTPase_YsxC"/>
    <property type="match status" value="1"/>
</dbReference>
<dbReference type="InterPro" id="IPR019987">
    <property type="entry name" value="GTP-bd_ribosome_bio_YsxC"/>
</dbReference>
<dbReference type="Pfam" id="PF01926">
    <property type="entry name" value="MMR_HSR1"/>
    <property type="match status" value="1"/>
</dbReference>
<evidence type="ECO:0000313" key="12">
    <source>
        <dbReference type="Proteomes" id="UP000190409"/>
    </source>
</evidence>
<comment type="similarity">
    <text evidence="2 10">Belongs to the TRAFAC class TrmE-Era-EngA-EngB-Septin-like GTPase superfamily. EngB GTPase family.</text>
</comment>
<dbReference type="InterPro" id="IPR006073">
    <property type="entry name" value="GTP-bd"/>
</dbReference>
<keyword evidence="4" id="KW-0479">Metal-binding</keyword>
<keyword evidence="5 10" id="KW-0547">Nucleotide-binding</keyword>
<dbReference type="GO" id="GO:0046872">
    <property type="term" value="F:metal ion binding"/>
    <property type="evidence" value="ECO:0007669"/>
    <property type="project" value="UniProtKB-KW"/>
</dbReference>
<dbReference type="FunFam" id="3.40.50.300:FF:000098">
    <property type="entry name" value="Probable GTP-binding protein EngB"/>
    <property type="match status" value="1"/>
</dbReference>
<protein>
    <recommendedName>
        <fullName evidence="10">Probable GTP-binding protein EngB</fullName>
    </recommendedName>
</protein>
<proteinExistence type="inferred from homology"/>
<evidence type="ECO:0000256" key="5">
    <source>
        <dbReference type="ARBA" id="ARBA00022741"/>
    </source>
</evidence>
<dbReference type="AlphaFoldDB" id="A0A1S8KN35"/>
<name>A0A1S8KN35_9LACT</name>
<dbReference type="EMBL" id="MUYF01000003">
    <property type="protein sequence ID" value="OOL81092.1"/>
    <property type="molecule type" value="Genomic_DNA"/>
</dbReference>
<dbReference type="GO" id="GO:0005525">
    <property type="term" value="F:GTP binding"/>
    <property type="evidence" value="ECO:0007669"/>
    <property type="project" value="UniProtKB-UniRule"/>
</dbReference>
<evidence type="ECO:0000256" key="10">
    <source>
        <dbReference type="HAMAP-Rule" id="MF_00321"/>
    </source>
</evidence>
<dbReference type="PANTHER" id="PTHR11649">
    <property type="entry name" value="MSS1/TRME-RELATED GTP-BINDING PROTEIN"/>
    <property type="match status" value="1"/>
</dbReference>
<gene>
    <name evidence="10 11" type="primary">engB</name>
    <name evidence="11" type="ORF">BWX42_04420</name>
</gene>
<dbReference type="Gene3D" id="3.40.50.300">
    <property type="entry name" value="P-loop containing nucleotide triphosphate hydrolases"/>
    <property type="match status" value="1"/>
</dbReference>
<dbReference type="GO" id="GO:0005829">
    <property type="term" value="C:cytosol"/>
    <property type="evidence" value="ECO:0007669"/>
    <property type="project" value="TreeGrafter"/>
</dbReference>
<sequence>MVQVNYADILISAVRPEQYPDEGLPEIALAGRSNVGKSSFINTMINRKKLARTSSKPGKTRTLNFFNINHDFLFVDVPGYGYAKVSKSEREKWSQMMEDYFSAREELSLVVQIVDFRHEPTELDIQMYEYLKYFNLPVLIVATKADKIKKSRYNKHLSQLKKALNVDDEDHIVIYSSHTLDGKEEAWSIMLDYIRND</sequence>
<keyword evidence="8 10" id="KW-0717">Septation</keyword>
<dbReference type="GO" id="GO:0000917">
    <property type="term" value="P:division septum assembly"/>
    <property type="evidence" value="ECO:0007669"/>
    <property type="project" value="UniProtKB-KW"/>
</dbReference>
<keyword evidence="3 10" id="KW-0132">Cell division</keyword>
<evidence type="ECO:0000256" key="7">
    <source>
        <dbReference type="ARBA" id="ARBA00023134"/>
    </source>
</evidence>
<keyword evidence="6" id="KW-0460">Magnesium</keyword>
<evidence type="ECO:0000256" key="9">
    <source>
        <dbReference type="ARBA" id="ARBA00023306"/>
    </source>
</evidence>
<evidence type="ECO:0000256" key="1">
    <source>
        <dbReference type="ARBA" id="ARBA00001946"/>
    </source>
</evidence>
<dbReference type="PROSITE" id="PS51706">
    <property type="entry name" value="G_ENGB"/>
    <property type="match status" value="1"/>
</dbReference>
<keyword evidence="7 10" id="KW-0342">GTP-binding</keyword>
<accession>A0A1S8KN35</accession>
<dbReference type="PANTHER" id="PTHR11649:SF13">
    <property type="entry name" value="ENGB-TYPE G DOMAIN-CONTAINING PROTEIN"/>
    <property type="match status" value="1"/>
</dbReference>
<comment type="function">
    <text evidence="10">Necessary for normal cell division and for the maintenance of normal septation.</text>
</comment>
<reference evidence="11 12" key="1">
    <citation type="submission" date="2017-01" db="EMBL/GenBank/DDBJ databases">
        <title>Complete Genome Sequence of Dolosigranulum pigrum isolated from a Patient with interstitial lung disease.</title>
        <authorList>
            <person name="Mukhopadhyay R."/>
            <person name="Joaquin J."/>
            <person name="Hogue R."/>
            <person name="Fitzgerald S."/>
            <person name="Jospin G."/>
            <person name="Eisen J.A."/>
            <person name="Chaturvedi V."/>
        </authorList>
    </citation>
    <scope>NUCLEOTIDE SEQUENCE [LARGE SCALE GENOMIC DNA]</scope>
    <source>
        <strain evidence="11 12">15S00348</strain>
    </source>
</reference>
<dbReference type="Proteomes" id="UP000190409">
    <property type="component" value="Unassembled WGS sequence"/>
</dbReference>
<evidence type="ECO:0000256" key="2">
    <source>
        <dbReference type="ARBA" id="ARBA00009638"/>
    </source>
</evidence>
<evidence type="ECO:0000256" key="3">
    <source>
        <dbReference type="ARBA" id="ARBA00022618"/>
    </source>
</evidence>
<dbReference type="HAMAP" id="MF_00321">
    <property type="entry name" value="GTPase_EngB"/>
    <property type="match status" value="1"/>
</dbReference>
<dbReference type="InterPro" id="IPR030393">
    <property type="entry name" value="G_ENGB_dom"/>
</dbReference>
<comment type="caution">
    <text evidence="11">The sequence shown here is derived from an EMBL/GenBank/DDBJ whole genome shotgun (WGS) entry which is preliminary data.</text>
</comment>
<organism evidence="11 12">
    <name type="scientific">Dolosigranulum pigrum</name>
    <dbReference type="NCBI Taxonomy" id="29394"/>
    <lineage>
        <taxon>Bacteria</taxon>
        <taxon>Bacillati</taxon>
        <taxon>Bacillota</taxon>
        <taxon>Bacilli</taxon>
        <taxon>Lactobacillales</taxon>
        <taxon>Carnobacteriaceae</taxon>
        <taxon>Dolosigranulum</taxon>
    </lineage>
</organism>
<keyword evidence="9 10" id="KW-0131">Cell cycle</keyword>
<dbReference type="SUPFAM" id="SSF52540">
    <property type="entry name" value="P-loop containing nucleoside triphosphate hydrolases"/>
    <property type="match status" value="1"/>
</dbReference>
<evidence type="ECO:0000313" key="11">
    <source>
        <dbReference type="EMBL" id="OOL81092.1"/>
    </source>
</evidence>
<evidence type="ECO:0000256" key="8">
    <source>
        <dbReference type="ARBA" id="ARBA00023210"/>
    </source>
</evidence>
<dbReference type="InterPro" id="IPR027417">
    <property type="entry name" value="P-loop_NTPase"/>
</dbReference>
<evidence type="ECO:0000256" key="4">
    <source>
        <dbReference type="ARBA" id="ARBA00022723"/>
    </source>
</evidence>